<sequence>MGSIINKVQSKLKLQVHVGDVVAYLNKTYSVVFVDHANGQVVLFDKYSSELSCITKSTENLFAEYLIGAVSVTPGDHYIVIPNDNNPIYLKRLAVLNDIIDAYGPTYLDLVGKNSKPELKDIIHKHNISGVLAWKIIHLFLKNGCDRTALYPKTTKDRNLDPNKTYARRGAKAKDADLQSEVVAQNNPEILSIFNEYKEKILSKHFFGPTAAYEDMMCKYFLQTFYSRDEAGVLYLDVKLLPPALIPTFFQFYSWYKKNTTYRERETAKIGVLAYKNERRLQYGDTFSCTHGAGHFFESDHWEVPVYLISQFSNDTVSKAILSVMIDVYTGHPVAINLSFDNNSNRAFTSMVLSLGRSKMELCKEYGVHLESESDWPSQYLPRSMRIDSGSDFTSINTARFCKENDIVPVPVTPGCGSYKPNVERFFGALNTYLASLLEDDGYITGMPNSHPEKKAHLTIKQLFKIILEFTVAYIKTPRLNFKRTEDMRRKNIGTTPLDLFQYSIERYGAPTPIINKNQFLWSLLMDDVTSTISSNHALHIKEWDLEYADIKNKELSDMMEAAGENGKPFPVRYDPRNIANVYYLKDGVPTPVHLKPAYRSYADTTLYEYLKKREKENTKKRHDRRKRLEQKVAARYHGKQTISLSRSAHKFKPGTKFMRNNTIFEKEATAKIHTIADELENENTTTLCIEAPASTIIAESKPLPKVEASHTLNQSASQRMIALRKNMDSAT</sequence>
<keyword evidence="2" id="KW-1185">Reference proteome</keyword>
<proteinExistence type="predicted"/>
<gene>
    <name evidence="1" type="ORF">SAMN06297397_0946</name>
</gene>
<reference evidence="1" key="1">
    <citation type="submission" date="2017-04" db="EMBL/GenBank/DDBJ databases">
        <authorList>
            <person name="Varghese N."/>
            <person name="Submissions S."/>
        </authorList>
    </citation>
    <scope>NUCLEOTIDE SEQUENCE</scope>
    <source>
        <strain evidence="1">WTE2008</strain>
    </source>
</reference>
<name>A0AC61PJI9_9FIRM</name>
<protein>
    <submittedName>
        <fullName evidence="1">Integrase core domain-containing protein</fullName>
    </submittedName>
</protein>
<organism evidence="1 2">
    <name type="scientific">Aristaeella lactis</name>
    <dbReference type="NCBI Taxonomy" id="3046383"/>
    <lineage>
        <taxon>Bacteria</taxon>
        <taxon>Bacillati</taxon>
        <taxon>Bacillota</taxon>
        <taxon>Clostridia</taxon>
        <taxon>Eubacteriales</taxon>
        <taxon>Aristaeellaceae</taxon>
        <taxon>Aristaeella</taxon>
    </lineage>
</organism>
<evidence type="ECO:0000313" key="1">
    <source>
        <dbReference type="EMBL" id="SMC43450.1"/>
    </source>
</evidence>
<evidence type="ECO:0000313" key="2">
    <source>
        <dbReference type="Proteomes" id="UP000192328"/>
    </source>
</evidence>
<comment type="caution">
    <text evidence="1">The sequence shown here is derived from an EMBL/GenBank/DDBJ whole genome shotgun (WGS) entry which is preliminary data.</text>
</comment>
<dbReference type="Proteomes" id="UP000192328">
    <property type="component" value="Unassembled WGS sequence"/>
</dbReference>
<accession>A0AC61PJI9</accession>
<dbReference type="EMBL" id="FWXZ01000001">
    <property type="protein sequence ID" value="SMC43450.1"/>
    <property type="molecule type" value="Genomic_DNA"/>
</dbReference>